<feature type="domain" description="Transposase Tc1-like" evidence="1">
    <location>
        <begin position="7"/>
        <end position="57"/>
    </location>
</feature>
<sequence>VDVHAKFCREINKEISVKTIRNVLRRNGYVFKVKKRCPALTDQHKIKRLKFATKYKDWTIDD</sequence>
<dbReference type="Pfam" id="PF01498">
    <property type="entry name" value="HTH_Tnp_Tc3_2"/>
    <property type="match status" value="1"/>
</dbReference>
<dbReference type="GO" id="GO:0006313">
    <property type="term" value="P:DNA transposition"/>
    <property type="evidence" value="ECO:0007669"/>
    <property type="project" value="InterPro"/>
</dbReference>
<gene>
    <name evidence="2" type="ORF">RFULGI_LOCUS3317</name>
</gene>
<comment type="caution">
    <text evidence="2">The sequence shown here is derived from an EMBL/GenBank/DDBJ whole genome shotgun (WGS) entry which is preliminary data.</text>
</comment>
<dbReference type="InterPro" id="IPR002492">
    <property type="entry name" value="Transposase_Tc1-like"/>
</dbReference>
<accession>A0A9N9A799</accession>
<dbReference type="GO" id="GO:0015074">
    <property type="term" value="P:DNA integration"/>
    <property type="evidence" value="ECO:0007669"/>
    <property type="project" value="InterPro"/>
</dbReference>
<evidence type="ECO:0000313" key="2">
    <source>
        <dbReference type="EMBL" id="CAG8520284.1"/>
    </source>
</evidence>
<dbReference type="AlphaFoldDB" id="A0A9N9A799"/>
<proteinExistence type="predicted"/>
<keyword evidence="3" id="KW-1185">Reference proteome</keyword>
<protein>
    <submittedName>
        <fullName evidence="2">16144_t:CDS:1</fullName>
    </submittedName>
</protein>
<organism evidence="2 3">
    <name type="scientific">Racocetra fulgida</name>
    <dbReference type="NCBI Taxonomy" id="60492"/>
    <lineage>
        <taxon>Eukaryota</taxon>
        <taxon>Fungi</taxon>
        <taxon>Fungi incertae sedis</taxon>
        <taxon>Mucoromycota</taxon>
        <taxon>Glomeromycotina</taxon>
        <taxon>Glomeromycetes</taxon>
        <taxon>Diversisporales</taxon>
        <taxon>Gigasporaceae</taxon>
        <taxon>Racocetra</taxon>
    </lineage>
</organism>
<dbReference type="Proteomes" id="UP000789396">
    <property type="component" value="Unassembled WGS sequence"/>
</dbReference>
<dbReference type="EMBL" id="CAJVPZ010002852">
    <property type="protein sequence ID" value="CAG8520284.1"/>
    <property type="molecule type" value="Genomic_DNA"/>
</dbReference>
<reference evidence="2" key="1">
    <citation type="submission" date="2021-06" db="EMBL/GenBank/DDBJ databases">
        <authorList>
            <person name="Kallberg Y."/>
            <person name="Tangrot J."/>
            <person name="Rosling A."/>
        </authorList>
    </citation>
    <scope>NUCLEOTIDE SEQUENCE</scope>
    <source>
        <strain evidence="2">IN212</strain>
    </source>
</reference>
<dbReference type="GO" id="GO:0003677">
    <property type="term" value="F:DNA binding"/>
    <property type="evidence" value="ECO:0007669"/>
    <property type="project" value="InterPro"/>
</dbReference>
<evidence type="ECO:0000259" key="1">
    <source>
        <dbReference type="Pfam" id="PF01498"/>
    </source>
</evidence>
<name>A0A9N9A799_9GLOM</name>
<evidence type="ECO:0000313" key="3">
    <source>
        <dbReference type="Proteomes" id="UP000789396"/>
    </source>
</evidence>
<dbReference type="OrthoDB" id="2206922at2759"/>
<feature type="non-terminal residue" evidence="2">
    <location>
        <position position="1"/>
    </location>
</feature>